<dbReference type="SMART" id="SM00283">
    <property type="entry name" value="MA"/>
    <property type="match status" value="1"/>
</dbReference>
<dbReference type="GO" id="GO:0016020">
    <property type="term" value="C:membrane"/>
    <property type="evidence" value="ECO:0007669"/>
    <property type="project" value="InterPro"/>
</dbReference>
<dbReference type="InterPro" id="IPR025991">
    <property type="entry name" value="Chemoreceptor_zinc-bind_dom"/>
</dbReference>
<dbReference type="Pfam" id="PF13682">
    <property type="entry name" value="CZB"/>
    <property type="match status" value="1"/>
</dbReference>
<evidence type="ECO:0000313" key="6">
    <source>
        <dbReference type="Proteomes" id="UP000006431"/>
    </source>
</evidence>
<keyword evidence="3" id="KW-1133">Transmembrane helix</keyword>
<keyword evidence="3" id="KW-0812">Transmembrane</keyword>
<dbReference type="Gene3D" id="6.10.250.3200">
    <property type="match status" value="1"/>
</dbReference>
<evidence type="ECO:0000259" key="4">
    <source>
        <dbReference type="PROSITE" id="PS50111"/>
    </source>
</evidence>
<comment type="caution">
    <text evidence="5">The sequence shown here is derived from an EMBL/GenBank/DDBJ whole genome shotgun (WGS) entry which is preliminary data.</text>
</comment>
<dbReference type="PANTHER" id="PTHR32089:SF112">
    <property type="entry name" value="LYSOZYME-LIKE PROTEIN-RELATED"/>
    <property type="match status" value="1"/>
</dbReference>
<name>B6BH45_SULGG</name>
<keyword evidence="3" id="KW-0472">Membrane</keyword>
<dbReference type="PROSITE" id="PS50111">
    <property type="entry name" value="CHEMOTAXIS_TRANSDUC_2"/>
    <property type="match status" value="1"/>
</dbReference>
<dbReference type="AlphaFoldDB" id="B6BH45"/>
<feature type="transmembrane region" description="Helical" evidence="3">
    <location>
        <begin position="12"/>
        <end position="30"/>
    </location>
</feature>
<dbReference type="PANTHER" id="PTHR32089">
    <property type="entry name" value="METHYL-ACCEPTING CHEMOTAXIS PROTEIN MCPB"/>
    <property type="match status" value="1"/>
</dbReference>
<dbReference type="Pfam" id="PF00015">
    <property type="entry name" value="MCPsignal"/>
    <property type="match status" value="1"/>
</dbReference>
<evidence type="ECO:0000256" key="1">
    <source>
        <dbReference type="ARBA" id="ARBA00023224"/>
    </source>
</evidence>
<dbReference type="Gene3D" id="1.20.120.30">
    <property type="entry name" value="Aspartate receptor, ligand-binding domain"/>
    <property type="match status" value="1"/>
</dbReference>
<dbReference type="EMBL" id="AFRZ01000001">
    <property type="protein sequence ID" value="EHP29834.1"/>
    <property type="molecule type" value="Genomic_DNA"/>
</dbReference>
<gene>
    <name evidence="5" type="ORF">SMGD1_1310</name>
</gene>
<dbReference type="Proteomes" id="UP000006431">
    <property type="component" value="Unassembled WGS sequence"/>
</dbReference>
<sequence>MNLLSLFKNNQAVLLFAALVGVAIFGVVSANYIFSGAIVVVLIISLFVPSASASAGKSESELSKSMFRVIMNAASGNLEDRVTHIPNDNSPLSTRAWALNDLLDQLEAFMRDTETTIEYAAVGKTYRRTYPAGLHGIFRKTSESLNNAISSIASGYETKIRGELAHNLSTLGGGVSSGLVVIQEDINASQSNATEIVEVAKKTAQESSKSLDSVVEIGERLSNLVELISSSHEGIVSLEHRSKEISEVVNLIKDIADQTNLLALNAAIEAARAGEHGRGFAVVADEVRKLAERTQKATNEIEINISTLQQDANDMRTNSDNISEIAQSSTNVIHEFESTFSELNSLAEHSSHSAIQIQNRLFTTLVKVDHIIFKSNAYSSVLESDKTKVFADHKNCRMGKWYLGIGKERFGHTKAFQEMDAPHALVHDSVFQNLEFVKNNSTLKFENPKTIVKNFTVMENASKELYIKLDNMIEEFNAKS</sequence>
<keyword evidence="6" id="KW-1185">Reference proteome</keyword>
<evidence type="ECO:0000256" key="3">
    <source>
        <dbReference type="SAM" id="Phobius"/>
    </source>
</evidence>
<accession>B6BH45</accession>
<dbReference type="RefSeq" id="WP_008336219.1">
    <property type="nucleotide sequence ID" value="NZ_AFRZ01000001.1"/>
</dbReference>
<dbReference type="GO" id="GO:0007165">
    <property type="term" value="P:signal transduction"/>
    <property type="evidence" value="ECO:0007669"/>
    <property type="project" value="UniProtKB-KW"/>
</dbReference>
<dbReference type="InterPro" id="IPR004089">
    <property type="entry name" value="MCPsignal_dom"/>
</dbReference>
<accession>H1FRU8</accession>
<organism evidence="5 6">
    <name type="scientific">Sulfurimonas gotlandica (strain DSM 19862 / JCM 16533 / GD1)</name>
    <dbReference type="NCBI Taxonomy" id="929558"/>
    <lineage>
        <taxon>Bacteria</taxon>
        <taxon>Pseudomonadati</taxon>
        <taxon>Campylobacterota</taxon>
        <taxon>Epsilonproteobacteria</taxon>
        <taxon>Campylobacterales</taxon>
        <taxon>Sulfurimonadaceae</taxon>
        <taxon>Sulfurimonas</taxon>
    </lineage>
</organism>
<protein>
    <submittedName>
        <fullName evidence="5">Methyl-accepting chemotaxis sensory transducer</fullName>
    </submittedName>
</protein>
<reference evidence="5 6" key="1">
    <citation type="journal article" date="2012" name="Proc. Natl. Acad. Sci. U.S.A.">
        <title>Genome and physiology of a model Epsilonproteobacterium responsible for sulfide detoxification in marine oxygen depletion zones.</title>
        <authorList>
            <person name="Grote J."/>
            <person name="Schott T."/>
            <person name="Bruckner C.G."/>
            <person name="Glockner F.O."/>
            <person name="Jost G."/>
            <person name="Teeling H."/>
            <person name="Labrenz M."/>
            <person name="Jurgens K."/>
        </authorList>
    </citation>
    <scope>NUCLEOTIDE SEQUENCE [LARGE SCALE GENOMIC DNA]</scope>
    <source>
        <strain evidence="5 6">GD1</strain>
    </source>
</reference>
<feature type="domain" description="Methyl-accepting transducer" evidence="4">
    <location>
        <begin position="182"/>
        <end position="358"/>
    </location>
</feature>
<dbReference type="eggNOG" id="COG0840">
    <property type="taxonomic scope" value="Bacteria"/>
</dbReference>
<dbReference type="PATRIC" id="fig|929558.5.peg.1301"/>
<dbReference type="OrthoDB" id="9765597at2"/>
<dbReference type="STRING" id="929558.SMGD1_1310"/>
<evidence type="ECO:0000256" key="2">
    <source>
        <dbReference type="PROSITE-ProRule" id="PRU00284"/>
    </source>
</evidence>
<proteinExistence type="predicted"/>
<dbReference type="SUPFAM" id="SSF58104">
    <property type="entry name" value="Methyl-accepting chemotaxis protein (MCP) signaling domain"/>
    <property type="match status" value="1"/>
</dbReference>
<dbReference type="HOGENOM" id="CLU_000445_21_3_7"/>
<dbReference type="Gene3D" id="1.20.120.1530">
    <property type="match status" value="1"/>
</dbReference>
<evidence type="ECO:0000313" key="5">
    <source>
        <dbReference type="EMBL" id="EHP29834.1"/>
    </source>
</evidence>
<keyword evidence="1 2" id="KW-0807">Transducer</keyword>